<dbReference type="GO" id="GO:0006508">
    <property type="term" value="P:proteolysis"/>
    <property type="evidence" value="ECO:0007669"/>
    <property type="project" value="InterPro"/>
</dbReference>
<organism evidence="4 5">
    <name type="scientific">Opisthorchis felineus</name>
    <dbReference type="NCBI Taxonomy" id="147828"/>
    <lineage>
        <taxon>Eukaryota</taxon>
        <taxon>Metazoa</taxon>
        <taxon>Spiralia</taxon>
        <taxon>Lophotrochozoa</taxon>
        <taxon>Platyhelminthes</taxon>
        <taxon>Trematoda</taxon>
        <taxon>Digenea</taxon>
        <taxon>Opisthorchiida</taxon>
        <taxon>Opisthorchiata</taxon>
        <taxon>Opisthorchiidae</taxon>
        <taxon>Opisthorchis</taxon>
    </lineage>
</organism>
<evidence type="ECO:0000256" key="1">
    <source>
        <dbReference type="ARBA" id="ARBA00007447"/>
    </source>
</evidence>
<dbReference type="GO" id="GO:0004190">
    <property type="term" value="F:aspartic-type endopeptidase activity"/>
    <property type="evidence" value="ECO:0007669"/>
    <property type="project" value="InterPro"/>
</dbReference>
<gene>
    <name evidence="4" type="ORF">CRM22_008331</name>
</gene>
<feature type="domain" description="Peptidase A1" evidence="3">
    <location>
        <begin position="163"/>
        <end position="298"/>
    </location>
</feature>
<keyword evidence="2" id="KW-0732">Signal</keyword>
<dbReference type="AlphaFoldDB" id="A0A4S2LJZ6"/>
<feature type="chain" id="PRO_5020255604" description="Peptidase A1 domain-containing protein" evidence="2">
    <location>
        <begin position="22"/>
        <end position="301"/>
    </location>
</feature>
<comment type="caution">
    <text evidence="4">The sequence shown here is derived from an EMBL/GenBank/DDBJ whole genome shotgun (WGS) entry which is preliminary data.</text>
</comment>
<dbReference type="PANTHER" id="PTHR47966">
    <property type="entry name" value="BETA-SITE APP-CLEAVING ENZYME, ISOFORM A-RELATED"/>
    <property type="match status" value="1"/>
</dbReference>
<evidence type="ECO:0000313" key="5">
    <source>
        <dbReference type="Proteomes" id="UP000308267"/>
    </source>
</evidence>
<dbReference type="InterPro" id="IPR001461">
    <property type="entry name" value="Aspartic_peptidase_A1"/>
</dbReference>
<proteinExistence type="inferred from homology"/>
<dbReference type="InterPro" id="IPR033121">
    <property type="entry name" value="PEPTIDASE_A1"/>
</dbReference>
<comment type="similarity">
    <text evidence="1">Belongs to the peptidase A1 family.</text>
</comment>
<name>A0A4S2LJZ6_OPIFE</name>
<dbReference type="Pfam" id="PF00026">
    <property type="entry name" value="Asp"/>
    <property type="match status" value="1"/>
</dbReference>
<feature type="signal peptide" evidence="2">
    <location>
        <begin position="1"/>
        <end position="21"/>
    </location>
</feature>
<dbReference type="InterPro" id="IPR021109">
    <property type="entry name" value="Peptidase_aspartic_dom_sf"/>
</dbReference>
<reference evidence="4 5" key="1">
    <citation type="journal article" date="2019" name="BMC Genomics">
        <title>New insights from Opisthorchis felineus genome: update on genomics of the epidemiologically important liver flukes.</title>
        <authorList>
            <person name="Ershov N.I."/>
            <person name="Mordvinov V.A."/>
            <person name="Prokhortchouk E.B."/>
            <person name="Pakharukova M.Y."/>
            <person name="Gunbin K.V."/>
            <person name="Ustyantsev K."/>
            <person name="Genaev M.A."/>
            <person name="Blinov A.G."/>
            <person name="Mazur A."/>
            <person name="Boulygina E."/>
            <person name="Tsygankova S."/>
            <person name="Khrameeva E."/>
            <person name="Chekanov N."/>
            <person name="Fan G."/>
            <person name="Xiao A."/>
            <person name="Zhang H."/>
            <person name="Xu X."/>
            <person name="Yang H."/>
            <person name="Solovyev V."/>
            <person name="Lee S.M."/>
            <person name="Liu X."/>
            <person name="Afonnikov D.A."/>
            <person name="Skryabin K.G."/>
        </authorList>
    </citation>
    <scope>NUCLEOTIDE SEQUENCE [LARGE SCALE GENOMIC DNA]</scope>
    <source>
        <strain evidence="4">AK-0245</strain>
        <tissue evidence="4">Whole organism</tissue>
    </source>
</reference>
<dbReference type="InterPro" id="IPR001969">
    <property type="entry name" value="Aspartic_peptidase_AS"/>
</dbReference>
<protein>
    <recommendedName>
        <fullName evidence="3">Peptidase A1 domain-containing protein</fullName>
    </recommendedName>
</protein>
<evidence type="ECO:0000256" key="2">
    <source>
        <dbReference type="SAM" id="SignalP"/>
    </source>
</evidence>
<dbReference type="EMBL" id="SJOL01008250">
    <property type="protein sequence ID" value="TGZ60797.1"/>
    <property type="molecule type" value="Genomic_DNA"/>
</dbReference>
<dbReference type="SUPFAM" id="SSF50630">
    <property type="entry name" value="Acid proteases"/>
    <property type="match status" value="1"/>
</dbReference>
<dbReference type="Proteomes" id="UP000308267">
    <property type="component" value="Unassembled WGS sequence"/>
</dbReference>
<sequence>MALTLFGFADFGSCTLAVAAAFSVQRLFSDRYQFKLNPNVKPLEYVTFHQRGTYWGKRSSGILPFNCSVRAYDENQSLILSISKEGPTGARDLREFSHSTVQYVLGGHLIPEFLFVEVLQSTCQSSPGEQYDGLFGMRKPPVNSRKRIFDPTLISLAVRAGLAEKEVFAFRFCGIEYGDQIICELCKCLIDTGTPTTIIPHAAASRILRNSEIKDNGQGVFHVLHEDLPRVKDLKITIGVREFVLPPKALLIQKPGYNIYGLAHVPNYQKDKWIIGVSVLRSFVSLFDEKDSQMGFAVVAC</sequence>
<evidence type="ECO:0000313" key="4">
    <source>
        <dbReference type="EMBL" id="TGZ60797.1"/>
    </source>
</evidence>
<evidence type="ECO:0000259" key="3">
    <source>
        <dbReference type="Pfam" id="PF00026"/>
    </source>
</evidence>
<dbReference type="STRING" id="147828.A0A4S2LJZ6"/>
<keyword evidence="5" id="KW-1185">Reference proteome</keyword>
<accession>A0A4S2LJZ6</accession>
<dbReference type="PROSITE" id="PS00141">
    <property type="entry name" value="ASP_PROTEASE"/>
    <property type="match status" value="1"/>
</dbReference>
<dbReference type="Gene3D" id="2.40.70.10">
    <property type="entry name" value="Acid Proteases"/>
    <property type="match status" value="1"/>
</dbReference>
<dbReference type="OrthoDB" id="10340646at2759"/>